<evidence type="ECO:0000259" key="1">
    <source>
        <dbReference type="Pfam" id="PF07238"/>
    </source>
</evidence>
<organism evidence="2 3">
    <name type="scientific">Halobacteriovorax vibrionivorans</name>
    <dbReference type="NCBI Taxonomy" id="2152716"/>
    <lineage>
        <taxon>Bacteria</taxon>
        <taxon>Pseudomonadati</taxon>
        <taxon>Bdellovibrionota</taxon>
        <taxon>Bacteriovoracia</taxon>
        <taxon>Bacteriovoracales</taxon>
        <taxon>Halobacteriovoraceae</taxon>
        <taxon>Halobacteriovorax</taxon>
    </lineage>
</organism>
<protein>
    <submittedName>
        <fullName evidence="2">PilZ domain-containing protein</fullName>
    </submittedName>
</protein>
<dbReference type="EMBL" id="QDKL01000002">
    <property type="protein sequence ID" value="RZF21656.1"/>
    <property type="molecule type" value="Genomic_DNA"/>
</dbReference>
<dbReference type="Pfam" id="PF07238">
    <property type="entry name" value="PilZ"/>
    <property type="match status" value="1"/>
</dbReference>
<dbReference type="RefSeq" id="WP_115361258.1">
    <property type="nucleotide sequence ID" value="NZ_QDKL01000002.1"/>
</dbReference>
<gene>
    <name evidence="2" type="ORF">DAY19_08175</name>
</gene>
<sequence>MKKHSRDFQRYPFESYKIVAYTIKDNKRVQVKLMNISLGGCLIKTNLSENIDNLYLHLADKQIKMELNQVWIQSDGDHKLIGFKIKFNDYYNFNLWKSLVHSTQRIEEKYKEKYNKKKKEIKDVSL</sequence>
<evidence type="ECO:0000313" key="3">
    <source>
        <dbReference type="Proteomes" id="UP000443582"/>
    </source>
</evidence>
<comment type="caution">
    <text evidence="2">The sequence shown here is derived from an EMBL/GenBank/DDBJ whole genome shotgun (WGS) entry which is preliminary data.</text>
</comment>
<dbReference type="InterPro" id="IPR009875">
    <property type="entry name" value="PilZ_domain"/>
</dbReference>
<accession>A0ABY0IFD0</accession>
<keyword evidence="3" id="KW-1185">Reference proteome</keyword>
<dbReference type="Proteomes" id="UP000443582">
    <property type="component" value="Unassembled WGS sequence"/>
</dbReference>
<dbReference type="SUPFAM" id="SSF141371">
    <property type="entry name" value="PilZ domain-like"/>
    <property type="match status" value="1"/>
</dbReference>
<evidence type="ECO:0000313" key="2">
    <source>
        <dbReference type="EMBL" id="RZF21656.1"/>
    </source>
</evidence>
<name>A0ABY0IFD0_9BACT</name>
<dbReference type="Gene3D" id="2.40.10.220">
    <property type="entry name" value="predicted glycosyltransferase like domains"/>
    <property type="match status" value="1"/>
</dbReference>
<proteinExistence type="predicted"/>
<feature type="domain" description="PilZ" evidence="1">
    <location>
        <begin position="6"/>
        <end position="85"/>
    </location>
</feature>
<reference evidence="3" key="1">
    <citation type="journal article" date="2019" name="Int. J. Syst. Evol. Microbiol.">
        <title>Halobacteriovorax valvorus sp. nov., a novel prokaryotic predator isolated from coastal seawater of China.</title>
        <authorList>
            <person name="Chen M.-X."/>
        </authorList>
    </citation>
    <scope>NUCLEOTIDE SEQUENCE [LARGE SCALE GENOMIC DNA]</scope>
    <source>
        <strain evidence="3">BL9</strain>
    </source>
</reference>